<gene>
    <name evidence="2" type="primary">LOC114325738</name>
</gene>
<dbReference type="InterPro" id="IPR031734">
    <property type="entry name" value="MBF2"/>
</dbReference>
<reference evidence="2" key="1">
    <citation type="submission" date="2025-08" db="UniProtKB">
        <authorList>
            <consortium name="RefSeq"/>
        </authorList>
    </citation>
    <scope>IDENTIFICATION</scope>
    <source>
        <tissue evidence="2">Whole insect</tissue>
    </source>
</reference>
<dbReference type="AlphaFoldDB" id="A0A6P7F7K2"/>
<evidence type="ECO:0000256" key="1">
    <source>
        <dbReference type="SAM" id="SignalP"/>
    </source>
</evidence>
<evidence type="ECO:0000313" key="2">
    <source>
        <dbReference type="RefSeq" id="XP_028129668.1"/>
    </source>
</evidence>
<feature type="chain" id="PRO_5028320537" evidence="1">
    <location>
        <begin position="21"/>
        <end position="119"/>
    </location>
</feature>
<dbReference type="Pfam" id="PF15868">
    <property type="entry name" value="MBF2"/>
    <property type="match status" value="1"/>
</dbReference>
<accession>A0A6P7F7K2</accession>
<dbReference type="InParanoid" id="A0A6P7F7K2"/>
<protein>
    <submittedName>
        <fullName evidence="2">Uncharacterized protein LOC114325738 isoform X1</fullName>
    </submittedName>
</protein>
<feature type="signal peptide" evidence="1">
    <location>
        <begin position="1"/>
        <end position="20"/>
    </location>
</feature>
<dbReference type="RefSeq" id="XP_028129668.1">
    <property type="nucleotide sequence ID" value="XM_028273867.1"/>
</dbReference>
<organism evidence="2">
    <name type="scientific">Diabrotica virgifera virgifera</name>
    <name type="common">western corn rootworm</name>
    <dbReference type="NCBI Taxonomy" id="50390"/>
    <lineage>
        <taxon>Eukaryota</taxon>
        <taxon>Metazoa</taxon>
        <taxon>Ecdysozoa</taxon>
        <taxon>Arthropoda</taxon>
        <taxon>Hexapoda</taxon>
        <taxon>Insecta</taxon>
        <taxon>Pterygota</taxon>
        <taxon>Neoptera</taxon>
        <taxon>Endopterygota</taxon>
        <taxon>Coleoptera</taxon>
        <taxon>Polyphaga</taxon>
        <taxon>Cucujiformia</taxon>
        <taxon>Chrysomeloidea</taxon>
        <taxon>Chrysomelidae</taxon>
        <taxon>Galerucinae</taxon>
        <taxon>Diabroticina</taxon>
        <taxon>Diabroticites</taxon>
        <taxon>Diabrotica</taxon>
    </lineage>
</organism>
<sequence length="119" mass="13405">MSKTIVTLIFVCCIVAHVQCKTFVDCVDTENPGDLVYQKDVREGIFQSVTLRAPESGEYERNISCVMALDFGASNTMPRFSEGGRDSRYVVINLRPDLMESLNYSVKVYIERAHAENSD</sequence>
<keyword evidence="1" id="KW-0732">Signal</keyword>
<name>A0A6P7F7K2_DIAVI</name>
<proteinExistence type="predicted"/>